<keyword evidence="1" id="KW-0472">Membrane</keyword>
<dbReference type="EMBL" id="JAWONS010000011">
    <property type="protein sequence ID" value="MDW2796078.1"/>
    <property type="molecule type" value="Genomic_DNA"/>
</dbReference>
<proteinExistence type="predicted"/>
<reference evidence="2 3" key="1">
    <citation type="submission" date="2023-10" db="EMBL/GenBank/DDBJ databases">
        <title>A novel Glycoside Hydrolase 43-Like Enzyme from Clostrdium boliviensis is an Endo-xylanase, and a Candidate for Xylooligosaccharides Production from Different Xylan Substrates.</title>
        <authorList>
            <person name="Alvarez M.T."/>
            <person name="Rocabado-Villegas L.R."/>
            <person name="Salas-Veizaga D.M."/>
            <person name="Linares-Pasten J.A."/>
            <person name="Gudmundsdottir E.E."/>
            <person name="Hreggvidsson G.O."/>
            <person name="Adlercreutz P."/>
            <person name="Nordberg Karlsson E."/>
        </authorList>
    </citation>
    <scope>NUCLEOTIDE SEQUENCE [LARGE SCALE GENOMIC DNA]</scope>
    <source>
        <strain evidence="2 3">E-1</strain>
    </source>
</reference>
<sequence length="173" mass="20255">MNTLKTIVWLFPIIFMLHDFEEIILVEAWKKKYKKELVTTKMKKVPFSDFRSAASFSIGVVIEFFIFSALPLFACIFNWYFLWFGLFFGFTFHLVIHCKMSLQFKHYVPGVATSIPFLPICIYLLWISAEMISFSTVQLILSCITGTILMLLIVAFLHKYMNSFAGFIKKMEH</sequence>
<dbReference type="Proteomes" id="UP001276854">
    <property type="component" value="Unassembled WGS sequence"/>
</dbReference>
<accession>A0ABU4GGK4</accession>
<dbReference type="RefSeq" id="WP_318062356.1">
    <property type="nucleotide sequence ID" value="NZ_JAWONS010000011.1"/>
</dbReference>
<comment type="caution">
    <text evidence="2">The sequence shown here is derived from an EMBL/GenBank/DDBJ whole genome shotgun (WGS) entry which is preliminary data.</text>
</comment>
<feature type="transmembrane region" description="Helical" evidence="1">
    <location>
        <begin position="76"/>
        <end position="95"/>
    </location>
</feature>
<name>A0ABU4GGK4_9CLOT</name>
<dbReference type="Pfam" id="PF13787">
    <property type="entry name" value="HXXEE"/>
    <property type="match status" value="1"/>
</dbReference>
<evidence type="ECO:0000313" key="3">
    <source>
        <dbReference type="Proteomes" id="UP001276854"/>
    </source>
</evidence>
<keyword evidence="1" id="KW-1133">Transmembrane helix</keyword>
<evidence type="ECO:0000313" key="2">
    <source>
        <dbReference type="EMBL" id="MDW2796078.1"/>
    </source>
</evidence>
<organism evidence="2 3">
    <name type="scientific">Clostridium boliviensis</name>
    <dbReference type="NCBI Taxonomy" id="318465"/>
    <lineage>
        <taxon>Bacteria</taxon>
        <taxon>Bacillati</taxon>
        <taxon>Bacillota</taxon>
        <taxon>Clostridia</taxon>
        <taxon>Eubacteriales</taxon>
        <taxon>Clostridiaceae</taxon>
        <taxon>Clostridium</taxon>
    </lineage>
</organism>
<gene>
    <name evidence="2" type="ORF">RZO55_00565</name>
</gene>
<keyword evidence="1" id="KW-0812">Transmembrane</keyword>
<feature type="transmembrane region" description="Helical" evidence="1">
    <location>
        <begin position="50"/>
        <end position="70"/>
    </location>
</feature>
<evidence type="ECO:0000256" key="1">
    <source>
        <dbReference type="SAM" id="Phobius"/>
    </source>
</evidence>
<dbReference type="InterPro" id="IPR025671">
    <property type="entry name" value="HXXEE"/>
</dbReference>
<protein>
    <submittedName>
        <fullName evidence="2">HXXEE domain-containing protein</fullName>
    </submittedName>
</protein>
<feature type="transmembrane region" description="Helical" evidence="1">
    <location>
        <begin position="107"/>
        <end position="127"/>
    </location>
</feature>
<feature type="transmembrane region" description="Helical" evidence="1">
    <location>
        <begin position="6"/>
        <end position="29"/>
    </location>
</feature>
<keyword evidence="3" id="KW-1185">Reference proteome</keyword>
<feature type="transmembrane region" description="Helical" evidence="1">
    <location>
        <begin position="139"/>
        <end position="161"/>
    </location>
</feature>